<dbReference type="KEGG" id="psd:DSC_06385"/>
<feature type="signal peptide" evidence="3">
    <location>
        <begin position="1"/>
        <end position="27"/>
    </location>
</feature>
<keyword evidence="3" id="KW-0732">Signal</keyword>
<proteinExistence type="predicted"/>
<dbReference type="HOGENOM" id="CLU_743845_0_0_6"/>
<reference evidence="5 6" key="1">
    <citation type="journal article" date="2012" name="J. Bacteriol.">
        <title>Complete Genome Sequence of the BTEX-Degrading Bacterium Pseudoxanthomonas spadix BD-a59.</title>
        <authorList>
            <person name="Lee S.H."/>
            <person name="Jin H.M."/>
            <person name="Lee H.J."/>
            <person name="Kim J.M."/>
            <person name="Jeon C.O."/>
        </authorList>
    </citation>
    <scope>NUCLEOTIDE SEQUENCE [LARGE SCALE GENOMIC DNA]</scope>
    <source>
        <strain evidence="5 6">BD-a59</strain>
    </source>
</reference>
<dbReference type="eggNOG" id="COG4247">
    <property type="taxonomic scope" value="Bacteria"/>
</dbReference>
<dbReference type="GO" id="GO:0008270">
    <property type="term" value="F:zinc ion binding"/>
    <property type="evidence" value="ECO:0007669"/>
    <property type="project" value="UniProtKB-KW"/>
</dbReference>
<dbReference type="OrthoDB" id="5943115at2"/>
<dbReference type="STRING" id="1045855.DSC_06385"/>
<keyword evidence="1" id="KW-0677">Repeat</keyword>
<evidence type="ECO:0000313" key="6">
    <source>
        <dbReference type="Proteomes" id="UP000005870"/>
    </source>
</evidence>
<dbReference type="EMBL" id="CP003093">
    <property type="protein sequence ID" value="AER55928.1"/>
    <property type="molecule type" value="Genomic_DNA"/>
</dbReference>
<dbReference type="InterPro" id="IPR003431">
    <property type="entry name" value="B-propeller_Phytase"/>
</dbReference>
<dbReference type="InterPro" id="IPR001258">
    <property type="entry name" value="NHL_repeat"/>
</dbReference>
<dbReference type="Gene3D" id="2.120.10.30">
    <property type="entry name" value="TolB, C-terminal domain"/>
    <property type="match status" value="1"/>
</dbReference>
<feature type="chain" id="PRO_5003504316" evidence="3">
    <location>
        <begin position="28"/>
        <end position="386"/>
    </location>
</feature>
<keyword evidence="6" id="KW-1185">Reference proteome</keyword>
<dbReference type="AlphaFoldDB" id="G7URQ0"/>
<organism evidence="5 6">
    <name type="scientific">Pseudoxanthomonas spadix (strain BD-a59)</name>
    <dbReference type="NCBI Taxonomy" id="1045855"/>
    <lineage>
        <taxon>Bacteria</taxon>
        <taxon>Pseudomonadati</taxon>
        <taxon>Pseudomonadota</taxon>
        <taxon>Gammaproteobacteria</taxon>
        <taxon>Lysobacterales</taxon>
        <taxon>Lysobacteraceae</taxon>
        <taxon>Pseudoxanthomonas</taxon>
    </lineage>
</organism>
<accession>G7URQ0</accession>
<protein>
    <submittedName>
        <fullName evidence="5">NHL repeat containing protein</fullName>
    </submittedName>
</protein>
<dbReference type="RefSeq" id="WP_014160105.1">
    <property type="nucleotide sequence ID" value="NC_016147.2"/>
</dbReference>
<sequence>MLHVTNRRVPFAALLLLAACSTTAPSAAPVMQAGHGKEGDEQGKAALLFSQHRADIPHVVVKEAWVSVAAPEDNVDSPASWLQDGRLMVAATAKSTDQLIIYDGDTGQRLRTVGSSGTRPGQLNRPNGIATVDDQYVFVVERDNHRVQMLALPDFKPLLAFGDAELLQPYGLWVRRHGQGYQVIVSDNYTLGENANGEEIIPPLAELDRRLHRYQVRREGGRWTAGADGHFGDTSEAGAIRVAESVFGDAANNRLLIAEEHIPTGTRLREYTLDGRYAGRDVGAANYKAQAEGIALMRCRDGSGWWLASDQFDDRTVFHLFDRRTLEHAGSFVGNVTGLTDGVWLDERGDARFPQGVFYASHLDVAVSAFDWRDIAAALKLPACER</sequence>
<dbReference type="InterPro" id="IPR050952">
    <property type="entry name" value="TRIM-NHL_E3_ligases"/>
</dbReference>
<dbReference type="Proteomes" id="UP000005870">
    <property type="component" value="Chromosome"/>
</dbReference>
<dbReference type="PROSITE" id="PS51125">
    <property type="entry name" value="NHL"/>
    <property type="match status" value="1"/>
</dbReference>
<dbReference type="SUPFAM" id="SSF50956">
    <property type="entry name" value="Thermostable phytase (3-phytase)"/>
    <property type="match status" value="1"/>
</dbReference>
<dbReference type="PANTHER" id="PTHR24104">
    <property type="entry name" value="E3 UBIQUITIN-PROTEIN LIGASE NHLRC1-RELATED"/>
    <property type="match status" value="1"/>
</dbReference>
<evidence type="ECO:0000256" key="1">
    <source>
        <dbReference type="ARBA" id="ARBA00022737"/>
    </source>
</evidence>
<gene>
    <name evidence="5" type="ordered locus">DSC_06385</name>
</gene>
<feature type="domain" description="BPP" evidence="4">
    <location>
        <begin position="49"/>
        <end position="379"/>
    </location>
</feature>
<dbReference type="GO" id="GO:0016158">
    <property type="term" value="F:inositol hexakisphosphate 3-phosphatase activity"/>
    <property type="evidence" value="ECO:0007669"/>
    <property type="project" value="InterPro"/>
</dbReference>
<dbReference type="InterPro" id="IPR011042">
    <property type="entry name" value="6-blade_b-propeller_TolB-like"/>
</dbReference>
<dbReference type="PANTHER" id="PTHR24104:SF25">
    <property type="entry name" value="PROTEIN LIN-41"/>
    <property type="match status" value="1"/>
</dbReference>
<evidence type="ECO:0000256" key="2">
    <source>
        <dbReference type="PROSITE-ProRule" id="PRU00504"/>
    </source>
</evidence>
<feature type="repeat" description="NHL" evidence="2">
    <location>
        <begin position="110"/>
        <end position="153"/>
    </location>
</feature>
<dbReference type="PROSITE" id="PS51662">
    <property type="entry name" value="BP_PHYTASE"/>
    <property type="match status" value="1"/>
</dbReference>
<evidence type="ECO:0000256" key="3">
    <source>
        <dbReference type="SAM" id="SignalP"/>
    </source>
</evidence>
<evidence type="ECO:0000313" key="5">
    <source>
        <dbReference type="EMBL" id="AER55928.1"/>
    </source>
</evidence>
<name>G7URQ0_PSEUP</name>
<evidence type="ECO:0000259" key="4">
    <source>
        <dbReference type="PROSITE" id="PS51662"/>
    </source>
</evidence>
<dbReference type="PROSITE" id="PS51257">
    <property type="entry name" value="PROKAR_LIPOPROTEIN"/>
    <property type="match status" value="1"/>
</dbReference>